<feature type="transmembrane region" description="Helical" evidence="1">
    <location>
        <begin position="108"/>
        <end position="133"/>
    </location>
</feature>
<sequence>MKEESNEIQDEPSDIQASSEILAIESAIQKKHTLYNPPSLKQLACETIKRTNPFLFFQLRDLALTLDIKNPSFIKPVIAQAEKEYLAKVKLRTEEVTYKTNMLANNCCFVKTMGFLGVAVFSSVYFGIVTSLLQAIDADAETVKLVYVLSLLCIILGGVAGIGMADKMAKLITECRTPQVSNKEIKELNEIVTEFHATPYG</sequence>
<keyword evidence="1" id="KW-1133">Transmembrane helix</keyword>
<name>A0A0W0UM13_9GAMM</name>
<dbReference type="EMBL" id="LNYG01000013">
    <property type="protein sequence ID" value="KTD08678.1"/>
    <property type="molecule type" value="Genomic_DNA"/>
</dbReference>
<keyword evidence="1" id="KW-0472">Membrane</keyword>
<evidence type="ECO:0000313" key="2">
    <source>
        <dbReference type="EMBL" id="KTD08678.1"/>
    </source>
</evidence>
<dbReference type="PATRIC" id="fig|455.5.peg.3019"/>
<comment type="caution">
    <text evidence="2">The sequence shown here is derived from an EMBL/GenBank/DDBJ whole genome shotgun (WGS) entry which is preliminary data.</text>
</comment>
<reference evidence="2 3" key="1">
    <citation type="submission" date="2015-11" db="EMBL/GenBank/DDBJ databases">
        <title>Genomic analysis of 38 Legionella species identifies large and diverse effector repertoires.</title>
        <authorList>
            <person name="Burstein D."/>
            <person name="Amaro F."/>
            <person name="Zusman T."/>
            <person name="Lifshitz Z."/>
            <person name="Cohen O."/>
            <person name="Gilbert J.A."/>
            <person name="Pupko T."/>
            <person name="Shuman H.A."/>
            <person name="Segal G."/>
        </authorList>
    </citation>
    <scope>NUCLEOTIDE SEQUENCE [LARGE SCALE GENOMIC DNA]</scope>
    <source>
        <strain evidence="2 3">JA-26-G1-E2</strain>
    </source>
</reference>
<evidence type="ECO:0000313" key="3">
    <source>
        <dbReference type="Proteomes" id="UP000054715"/>
    </source>
</evidence>
<dbReference type="Proteomes" id="UP000054715">
    <property type="component" value="Unassembled WGS sequence"/>
</dbReference>
<dbReference type="AlphaFoldDB" id="A0A0W0UM13"/>
<proteinExistence type="predicted"/>
<dbReference type="OrthoDB" id="5650612at2"/>
<evidence type="ECO:0000256" key="1">
    <source>
        <dbReference type="SAM" id="Phobius"/>
    </source>
</evidence>
<protein>
    <submittedName>
        <fullName evidence="2">Uncharacterized protein</fullName>
    </submittedName>
</protein>
<gene>
    <name evidence="2" type="ORF">Ljam_2873</name>
</gene>
<feature type="transmembrane region" description="Helical" evidence="1">
    <location>
        <begin position="145"/>
        <end position="165"/>
    </location>
</feature>
<dbReference type="RefSeq" id="WP_058450676.1">
    <property type="nucleotide sequence ID" value="NZ_CAAAJF010000001.1"/>
</dbReference>
<organism evidence="2 3">
    <name type="scientific">Legionella jamestowniensis</name>
    <dbReference type="NCBI Taxonomy" id="455"/>
    <lineage>
        <taxon>Bacteria</taxon>
        <taxon>Pseudomonadati</taxon>
        <taxon>Pseudomonadota</taxon>
        <taxon>Gammaproteobacteria</taxon>
        <taxon>Legionellales</taxon>
        <taxon>Legionellaceae</taxon>
        <taxon>Legionella</taxon>
    </lineage>
</organism>
<accession>A0A0W0UM13</accession>
<keyword evidence="1" id="KW-0812">Transmembrane</keyword>